<reference evidence="1" key="1">
    <citation type="submission" date="2023-04" db="EMBL/GenBank/DDBJ databases">
        <authorList>
            <consortium name="ELIXIR-Norway"/>
        </authorList>
    </citation>
    <scope>NUCLEOTIDE SEQUENCE [LARGE SCALE GENOMIC DNA]</scope>
</reference>
<dbReference type="Proteomes" id="UP001176941">
    <property type="component" value="Chromosome 22"/>
</dbReference>
<name>A0ABN8YVY5_RANTA</name>
<organism evidence="1 2">
    <name type="scientific">Rangifer tarandus platyrhynchus</name>
    <name type="common">Svalbard reindeer</name>
    <dbReference type="NCBI Taxonomy" id="3082113"/>
    <lineage>
        <taxon>Eukaryota</taxon>
        <taxon>Metazoa</taxon>
        <taxon>Chordata</taxon>
        <taxon>Craniata</taxon>
        <taxon>Vertebrata</taxon>
        <taxon>Euteleostomi</taxon>
        <taxon>Mammalia</taxon>
        <taxon>Eutheria</taxon>
        <taxon>Laurasiatheria</taxon>
        <taxon>Artiodactyla</taxon>
        <taxon>Ruminantia</taxon>
        <taxon>Pecora</taxon>
        <taxon>Cervidae</taxon>
        <taxon>Odocoileinae</taxon>
        <taxon>Rangifer</taxon>
    </lineage>
</organism>
<keyword evidence="2" id="KW-1185">Reference proteome</keyword>
<proteinExistence type="predicted"/>
<dbReference type="EMBL" id="OX459958">
    <property type="protein sequence ID" value="CAI9164056.1"/>
    <property type="molecule type" value="Genomic_DNA"/>
</dbReference>
<protein>
    <submittedName>
        <fullName evidence="1">Uncharacterized protein</fullName>
    </submittedName>
</protein>
<sequence>MSNSLATSWVVAHQAPCPWDFPGKNAGVGCHFLLQSIFPTQGLNPCLLWLLHWQVDSLLPPGKHYMMGSKSQYMLAIVIFIVKFVLENELTHLRNSLIYIF</sequence>
<gene>
    <name evidence="1" type="ORF">MRATA1EN1_LOCUS13018</name>
</gene>
<evidence type="ECO:0000313" key="1">
    <source>
        <dbReference type="EMBL" id="CAI9164056.1"/>
    </source>
</evidence>
<accession>A0ABN8YVY5</accession>
<evidence type="ECO:0000313" key="2">
    <source>
        <dbReference type="Proteomes" id="UP001176941"/>
    </source>
</evidence>